<organism evidence="3 4">
    <name type="scientific">Buchnera aphidicola str. Ua</name>
    <name type="common">Uroleucon ambrosiae</name>
    <dbReference type="NCBI Taxonomy" id="1005057"/>
    <lineage>
        <taxon>Bacteria</taxon>
        <taxon>Pseudomonadati</taxon>
        <taxon>Pseudomonadota</taxon>
        <taxon>Gammaproteobacteria</taxon>
        <taxon>Enterobacterales</taxon>
        <taxon>Erwiniaceae</taxon>
        <taxon>Buchnera</taxon>
    </lineage>
</organism>
<dbReference type="EMBL" id="CP002648">
    <property type="protein sequence ID" value="AEO08163.1"/>
    <property type="molecule type" value="Genomic_DNA"/>
</dbReference>
<dbReference type="GO" id="GO:0005829">
    <property type="term" value="C:cytosol"/>
    <property type="evidence" value="ECO:0007669"/>
    <property type="project" value="TreeGrafter"/>
</dbReference>
<sequence>MEKPFNRSMRIAQELQKNISHIIQVSLKDPRIITMITVSSVKVSKDLSHAQVFLSLFDTNKSINIKKILIILNKSVGYIRKLLCQKMKLRIMPNIIFYYDDTLLKGNNISLLLKKVIKK</sequence>
<protein>
    <recommendedName>
        <fullName evidence="2">Ribosome-binding factor A</fullName>
    </recommendedName>
</protein>
<dbReference type="HAMAP" id="MF_00003">
    <property type="entry name" value="RbfA"/>
    <property type="match status" value="1"/>
</dbReference>
<keyword evidence="2" id="KW-0963">Cytoplasm</keyword>
<accession>G2LPM6</accession>
<name>G2LPM6_BUCUM</name>
<dbReference type="SUPFAM" id="SSF89919">
    <property type="entry name" value="Ribosome-binding factor A, RbfA"/>
    <property type="match status" value="1"/>
</dbReference>
<evidence type="ECO:0000256" key="1">
    <source>
        <dbReference type="ARBA" id="ARBA00022517"/>
    </source>
</evidence>
<dbReference type="PATRIC" id="fig|1005057.4.peg.339"/>
<comment type="function">
    <text evidence="2">One of several proteins that assist in the late maturation steps of the functional core of the 30S ribosomal subunit. Associates with free 30S ribosomal subunits (but not with 30S subunits that are part of 70S ribosomes or polysomes). Required for efficient processing of 16S rRNA. May interact with the 5'-terminal helix region of 16S rRNA.</text>
</comment>
<reference evidence="3 4" key="1">
    <citation type="journal article" date="2011" name="PLoS Genet.">
        <title>Sequence conservation and functional constraint on intergenic spacers in reduced genomes of the obligate symbiont buchnera.</title>
        <authorList>
            <person name="Degnan P.H."/>
            <person name="Ochman H."/>
            <person name="Moran N.A."/>
        </authorList>
    </citation>
    <scope>NUCLEOTIDE SEQUENCE [LARGE SCALE GENOMIC DNA]</scope>
    <source>
        <strain evidence="3 4">Ua</strain>
    </source>
</reference>
<dbReference type="AlphaFoldDB" id="G2LPM6"/>
<proteinExistence type="inferred from homology"/>
<dbReference type="KEGG" id="buh:BUAMB_352"/>
<dbReference type="PANTHER" id="PTHR33515">
    <property type="entry name" value="RIBOSOME-BINDING FACTOR A, CHLOROPLASTIC-RELATED"/>
    <property type="match status" value="1"/>
</dbReference>
<dbReference type="PANTHER" id="PTHR33515:SF1">
    <property type="entry name" value="RIBOSOME-BINDING FACTOR A, CHLOROPLASTIC-RELATED"/>
    <property type="match status" value="1"/>
</dbReference>
<evidence type="ECO:0000313" key="4">
    <source>
        <dbReference type="Proteomes" id="UP000006139"/>
    </source>
</evidence>
<evidence type="ECO:0000313" key="3">
    <source>
        <dbReference type="EMBL" id="AEO08163.1"/>
    </source>
</evidence>
<dbReference type="InterPro" id="IPR023799">
    <property type="entry name" value="RbfA_dom_sf"/>
</dbReference>
<dbReference type="OrthoDB" id="307788at2"/>
<dbReference type="InterPro" id="IPR000238">
    <property type="entry name" value="RbfA"/>
</dbReference>
<dbReference type="GO" id="GO:0030490">
    <property type="term" value="P:maturation of SSU-rRNA"/>
    <property type="evidence" value="ECO:0007669"/>
    <property type="project" value="UniProtKB-UniRule"/>
</dbReference>
<dbReference type="Proteomes" id="UP000006139">
    <property type="component" value="Chromosome"/>
</dbReference>
<dbReference type="STRING" id="1005057.BUAMB_352"/>
<dbReference type="InterPro" id="IPR015946">
    <property type="entry name" value="KH_dom-like_a/b"/>
</dbReference>
<dbReference type="Gene3D" id="3.30.300.20">
    <property type="match status" value="1"/>
</dbReference>
<comment type="subunit">
    <text evidence="2">Monomer. Binds 30S ribosomal subunits, but not 50S ribosomal subunits or 70S ribosomes.</text>
</comment>
<dbReference type="RefSeq" id="WP_014500067.1">
    <property type="nucleotide sequence ID" value="NC_017259.1"/>
</dbReference>
<dbReference type="PROSITE" id="PS01319">
    <property type="entry name" value="RBFA"/>
    <property type="match status" value="1"/>
</dbReference>
<comment type="subcellular location">
    <subcellularLocation>
        <location evidence="2">Cytoplasm</location>
    </subcellularLocation>
</comment>
<dbReference type="eggNOG" id="COG0858">
    <property type="taxonomic scope" value="Bacteria"/>
</dbReference>
<dbReference type="HOGENOM" id="CLU_089475_5_0_6"/>
<comment type="similarity">
    <text evidence="2">Belongs to the RbfA family.</text>
</comment>
<keyword evidence="1 2" id="KW-0690">Ribosome biogenesis</keyword>
<dbReference type="GO" id="GO:0043024">
    <property type="term" value="F:ribosomal small subunit binding"/>
    <property type="evidence" value="ECO:0007669"/>
    <property type="project" value="TreeGrafter"/>
</dbReference>
<dbReference type="Pfam" id="PF02033">
    <property type="entry name" value="RBFA"/>
    <property type="match status" value="1"/>
</dbReference>
<dbReference type="InterPro" id="IPR020053">
    <property type="entry name" value="Ribosome-bd_factorA_CS"/>
</dbReference>
<gene>
    <name evidence="2 3" type="primary">rbfA</name>
    <name evidence="3" type="ORF">BUAMB_352</name>
</gene>
<evidence type="ECO:0000256" key="2">
    <source>
        <dbReference type="HAMAP-Rule" id="MF_00003"/>
    </source>
</evidence>
<dbReference type="NCBIfam" id="TIGR00082">
    <property type="entry name" value="rbfA"/>
    <property type="match status" value="1"/>
</dbReference>